<name>V7I7S3_9CLOT</name>
<evidence type="ECO:0000256" key="1">
    <source>
        <dbReference type="SAM" id="Phobius"/>
    </source>
</evidence>
<dbReference type="EMBL" id="AXUN02000035">
    <property type="protein sequence ID" value="ETA82225.1"/>
    <property type="molecule type" value="Genomic_DNA"/>
</dbReference>
<keyword evidence="3" id="KW-1185">Reference proteome</keyword>
<feature type="transmembrane region" description="Helical" evidence="1">
    <location>
        <begin position="30"/>
        <end position="48"/>
    </location>
</feature>
<evidence type="ECO:0000313" key="3">
    <source>
        <dbReference type="Proteomes" id="UP000017747"/>
    </source>
</evidence>
<accession>V7I7S3</accession>
<sequence length="121" mass="13285">MSVAYIAYALFHTVIAGISIPIIGHPYPTVATRPVFALIMTVLYLIYCRKGRNDIAKAALISIPAGAIMLSLGIALFKLPLAVIASKTAVLVVFLFILARFKKDWAYYLALSVTYILSMLY</sequence>
<dbReference type="Proteomes" id="UP000017747">
    <property type="component" value="Unassembled WGS sequence"/>
</dbReference>
<gene>
    <name evidence="2" type="ORF">T472_0202480</name>
</gene>
<dbReference type="AlphaFoldDB" id="V7I7S3"/>
<dbReference type="STRING" id="994573.T472_0202480"/>
<protein>
    <submittedName>
        <fullName evidence="2">Uncharacterized protein</fullName>
    </submittedName>
</protein>
<feature type="transmembrane region" description="Helical" evidence="1">
    <location>
        <begin position="81"/>
        <end position="98"/>
    </location>
</feature>
<keyword evidence="1" id="KW-0472">Membrane</keyword>
<feature type="transmembrane region" description="Helical" evidence="1">
    <location>
        <begin position="55"/>
        <end position="75"/>
    </location>
</feature>
<keyword evidence="1" id="KW-1133">Transmembrane helix</keyword>
<comment type="caution">
    <text evidence="2">The sequence shown here is derived from an EMBL/GenBank/DDBJ whole genome shotgun (WGS) entry which is preliminary data.</text>
</comment>
<feature type="transmembrane region" description="Helical" evidence="1">
    <location>
        <begin position="5"/>
        <end position="24"/>
    </location>
</feature>
<keyword evidence="1" id="KW-0812">Transmembrane</keyword>
<reference evidence="2 3" key="1">
    <citation type="journal article" date="2014" name="Genome Announc.">
        <title>Genome Sequence of Youngiibacter fragilis, the Type Strain of the Genus Youngiibacter.</title>
        <authorList>
            <person name="Wawrik C.B."/>
            <person name="Callaghan A.V."/>
            <person name="Stamps B.W."/>
            <person name="Wawrik B."/>
        </authorList>
    </citation>
    <scope>NUCLEOTIDE SEQUENCE [LARGE SCALE GENOMIC DNA]</scope>
    <source>
        <strain evidence="2 3">232.1</strain>
    </source>
</reference>
<organism evidence="2 3">
    <name type="scientific">Youngiibacter fragilis 232.1</name>
    <dbReference type="NCBI Taxonomy" id="994573"/>
    <lineage>
        <taxon>Bacteria</taxon>
        <taxon>Bacillati</taxon>
        <taxon>Bacillota</taxon>
        <taxon>Clostridia</taxon>
        <taxon>Eubacteriales</taxon>
        <taxon>Clostridiaceae</taxon>
        <taxon>Youngiibacter</taxon>
    </lineage>
</organism>
<proteinExistence type="predicted"/>
<evidence type="ECO:0000313" key="2">
    <source>
        <dbReference type="EMBL" id="ETA82225.1"/>
    </source>
</evidence>